<feature type="domain" description="DUF6606" evidence="1">
    <location>
        <begin position="14"/>
        <end position="303"/>
    </location>
</feature>
<protein>
    <recommendedName>
        <fullName evidence="1">DUF6606 domain-containing protein</fullName>
    </recommendedName>
</protein>
<gene>
    <name evidence="2" type="ORF">PVAG01_07822</name>
</gene>
<accession>A0ABR4PDJ3</accession>
<reference evidence="2 3" key="1">
    <citation type="submission" date="2024-06" db="EMBL/GenBank/DDBJ databases">
        <title>Complete genome of Phlyctema vagabunda strain 19-DSS-EL-015.</title>
        <authorList>
            <person name="Fiorenzani C."/>
        </authorList>
    </citation>
    <scope>NUCLEOTIDE SEQUENCE [LARGE SCALE GENOMIC DNA]</scope>
    <source>
        <strain evidence="2 3">19-DSS-EL-015</strain>
    </source>
</reference>
<dbReference type="InterPro" id="IPR046541">
    <property type="entry name" value="DUF6606"/>
</dbReference>
<keyword evidence="3" id="KW-1185">Reference proteome</keyword>
<dbReference type="Proteomes" id="UP001629113">
    <property type="component" value="Unassembled WGS sequence"/>
</dbReference>
<evidence type="ECO:0000259" key="1">
    <source>
        <dbReference type="Pfam" id="PF20255"/>
    </source>
</evidence>
<evidence type="ECO:0000313" key="3">
    <source>
        <dbReference type="Proteomes" id="UP001629113"/>
    </source>
</evidence>
<sequence>MPPQPPPSSILESVFNHAVLPPQLPGRHDSQLNQVEQALCARLLHAAQVIKDLRKAPQDSVYSDSTTWEDEANHRKIWDSVCRALQACKLLNATGRLDKAALLQECRALRPGELLVLNITEQNAGLLISRIIDAEKQDCVLFEALEASPLSEHVLASEGALVWDFPGSAAHIAFDEFSKSSFQNELATFLERASTESIKRFGAQTSKASSFSFESRDTADPALISQILIPILEAIGQPYSSKVLRKRIRDEVYWNDGEKPWRRSPLWLILQVALLRHLATLYDGELARIWYKFHLLVFFNQLLSDCQGHASLDNLALLRAKLCRRIVKLKCDQDRSKPQLRVVYDYLFSRLEPTFVSVTDSVNSRIKNNWEEFKQKTHRRVPAVPRRAHHQDLQLSLKNCSSHILQSLQKIPSMPPKTSTSFTGLPKMANDSLAVSFAHRYYSLSQMESDVEEHESIPKMSLEDQCWIRASKLEDYLNKVTDAYETSVEQNSTMLLTVMKFWVGIDECAIQLFPTLKAFSPGLLPEMLNVLHLSSFHDMRQLLEIQRYLHARVPSGCRATIFDDPGTGCFAEKFFDRQPQLKVVLENIQNTAEKPVKGKRRNCR</sequence>
<name>A0ABR4PDJ3_9HELO</name>
<organism evidence="2 3">
    <name type="scientific">Phlyctema vagabunda</name>
    <dbReference type="NCBI Taxonomy" id="108571"/>
    <lineage>
        <taxon>Eukaryota</taxon>
        <taxon>Fungi</taxon>
        <taxon>Dikarya</taxon>
        <taxon>Ascomycota</taxon>
        <taxon>Pezizomycotina</taxon>
        <taxon>Leotiomycetes</taxon>
        <taxon>Helotiales</taxon>
        <taxon>Dermateaceae</taxon>
        <taxon>Phlyctema</taxon>
    </lineage>
</organism>
<dbReference type="EMBL" id="JBFCZG010000006">
    <property type="protein sequence ID" value="KAL3421377.1"/>
    <property type="molecule type" value="Genomic_DNA"/>
</dbReference>
<comment type="caution">
    <text evidence="2">The sequence shown here is derived from an EMBL/GenBank/DDBJ whole genome shotgun (WGS) entry which is preliminary data.</text>
</comment>
<evidence type="ECO:0000313" key="2">
    <source>
        <dbReference type="EMBL" id="KAL3421377.1"/>
    </source>
</evidence>
<dbReference type="Pfam" id="PF20255">
    <property type="entry name" value="DUF6606"/>
    <property type="match status" value="1"/>
</dbReference>
<proteinExistence type="predicted"/>